<evidence type="ECO:0000313" key="3">
    <source>
        <dbReference type="Proteomes" id="UP001499990"/>
    </source>
</evidence>
<feature type="domain" description="Carrier" evidence="1">
    <location>
        <begin position="9"/>
        <end position="90"/>
    </location>
</feature>
<evidence type="ECO:0000259" key="1">
    <source>
        <dbReference type="PROSITE" id="PS50075"/>
    </source>
</evidence>
<dbReference type="InterPro" id="IPR009081">
    <property type="entry name" value="PP-bd_ACP"/>
</dbReference>
<dbReference type="SUPFAM" id="SSF47336">
    <property type="entry name" value="ACP-like"/>
    <property type="match status" value="1"/>
</dbReference>
<dbReference type="EMBL" id="BAAAYL010000001">
    <property type="protein sequence ID" value="GAA3375062.1"/>
    <property type="molecule type" value="Genomic_DNA"/>
</dbReference>
<comment type="caution">
    <text evidence="2">The sequence shown here is derived from an EMBL/GenBank/DDBJ whole genome shotgun (WGS) entry which is preliminary data.</text>
</comment>
<proteinExistence type="predicted"/>
<gene>
    <name evidence="2" type="ORF">GCM10020367_41390</name>
</gene>
<dbReference type="RefSeq" id="WP_345039790.1">
    <property type="nucleotide sequence ID" value="NZ_BAAAYL010000001.1"/>
</dbReference>
<organism evidence="2 3">
    <name type="scientific">Streptomyces sannanensis</name>
    <dbReference type="NCBI Taxonomy" id="285536"/>
    <lineage>
        <taxon>Bacteria</taxon>
        <taxon>Bacillati</taxon>
        <taxon>Actinomycetota</taxon>
        <taxon>Actinomycetes</taxon>
        <taxon>Kitasatosporales</taxon>
        <taxon>Streptomycetaceae</taxon>
        <taxon>Streptomyces</taxon>
    </lineage>
</organism>
<dbReference type="Pfam" id="PF00550">
    <property type="entry name" value="PP-binding"/>
    <property type="match status" value="1"/>
</dbReference>
<protein>
    <submittedName>
        <fullName evidence="2">Acyl carrier protein</fullName>
    </submittedName>
</protein>
<dbReference type="InterPro" id="IPR036736">
    <property type="entry name" value="ACP-like_sf"/>
</dbReference>
<reference evidence="3" key="1">
    <citation type="journal article" date="2019" name="Int. J. Syst. Evol. Microbiol.">
        <title>The Global Catalogue of Microorganisms (GCM) 10K type strain sequencing project: providing services to taxonomists for standard genome sequencing and annotation.</title>
        <authorList>
            <consortium name="The Broad Institute Genomics Platform"/>
            <consortium name="The Broad Institute Genome Sequencing Center for Infectious Disease"/>
            <person name="Wu L."/>
            <person name="Ma J."/>
        </authorList>
    </citation>
    <scope>NUCLEOTIDE SEQUENCE [LARGE SCALE GENOMIC DNA]</scope>
    <source>
        <strain evidence="3">JCM 9651</strain>
    </source>
</reference>
<evidence type="ECO:0000313" key="2">
    <source>
        <dbReference type="EMBL" id="GAA3375062.1"/>
    </source>
</evidence>
<sequence>MTETAQTPAIDRARVAAAVTEALGDVLERDLSGLSPDTELFGELGLDSTGVLDLLLRLEDLTGCEFDTDELEMSHFATVASLTDFVLAETGS</sequence>
<dbReference type="PROSITE" id="PS50075">
    <property type="entry name" value="CARRIER"/>
    <property type="match status" value="1"/>
</dbReference>
<dbReference type="Gene3D" id="1.10.1200.10">
    <property type="entry name" value="ACP-like"/>
    <property type="match status" value="1"/>
</dbReference>
<name>A0ABP6SF60_9ACTN</name>
<keyword evidence="3" id="KW-1185">Reference proteome</keyword>
<dbReference type="Proteomes" id="UP001499990">
    <property type="component" value="Unassembled WGS sequence"/>
</dbReference>
<accession>A0ABP6SF60</accession>